<dbReference type="Proteomes" id="UP001139521">
    <property type="component" value="Unassembled WGS sequence"/>
</dbReference>
<feature type="compositionally biased region" description="Acidic residues" evidence="1">
    <location>
        <begin position="59"/>
        <end position="71"/>
    </location>
</feature>
<sequence length="71" mass="8005">MLKNYVSLALLLLLIQSCTQDDLIEEAEMNNQYKIDVEDLDLRESASTENDSVYNTTDTEGEEEGSSNERG</sequence>
<dbReference type="EMBL" id="JAKHSK010000046">
    <property type="protein sequence ID" value="MCL6220614.1"/>
    <property type="molecule type" value="Genomic_DNA"/>
</dbReference>
<evidence type="ECO:0000256" key="1">
    <source>
        <dbReference type="SAM" id="MobiDB-lite"/>
    </source>
</evidence>
<organism evidence="2 3">
    <name type="scientific">Zunongwangia pacifica</name>
    <dbReference type="NCBI Taxonomy" id="2911062"/>
    <lineage>
        <taxon>Bacteria</taxon>
        <taxon>Pseudomonadati</taxon>
        <taxon>Bacteroidota</taxon>
        <taxon>Flavobacteriia</taxon>
        <taxon>Flavobacteriales</taxon>
        <taxon>Flavobacteriaceae</taxon>
        <taxon>Zunongwangia</taxon>
    </lineage>
</organism>
<proteinExistence type="predicted"/>
<gene>
    <name evidence="2" type="ORF">L1967_20160</name>
</gene>
<evidence type="ECO:0000313" key="3">
    <source>
        <dbReference type="Proteomes" id="UP001139521"/>
    </source>
</evidence>
<accession>A0A9X1ZVC1</accession>
<dbReference type="AlphaFoldDB" id="A0A9X1ZVC1"/>
<feature type="region of interest" description="Disordered" evidence="1">
    <location>
        <begin position="42"/>
        <end position="71"/>
    </location>
</feature>
<reference evidence="2" key="1">
    <citation type="submission" date="2022-01" db="EMBL/GenBank/DDBJ databases">
        <title>Genome sequencing of Zunongwangia sp. M21534 genome.</title>
        <authorList>
            <person name="Chen Y."/>
            <person name="Dong C."/>
            <person name="Shao Z."/>
        </authorList>
    </citation>
    <scope>NUCLEOTIDE SEQUENCE</scope>
    <source>
        <strain evidence="2">MCCC M21534</strain>
    </source>
</reference>
<keyword evidence="3" id="KW-1185">Reference proteome</keyword>
<dbReference type="RefSeq" id="WP_249603305.1">
    <property type="nucleotide sequence ID" value="NZ_JAKHSK010000046.1"/>
</dbReference>
<dbReference type="PROSITE" id="PS51257">
    <property type="entry name" value="PROKAR_LIPOPROTEIN"/>
    <property type="match status" value="1"/>
</dbReference>
<protein>
    <submittedName>
        <fullName evidence="2">Uncharacterized protein</fullName>
    </submittedName>
</protein>
<name>A0A9X1ZVC1_9FLAO</name>
<evidence type="ECO:0000313" key="2">
    <source>
        <dbReference type="EMBL" id="MCL6220614.1"/>
    </source>
</evidence>
<comment type="caution">
    <text evidence="2">The sequence shown here is derived from an EMBL/GenBank/DDBJ whole genome shotgun (WGS) entry which is preliminary data.</text>
</comment>